<accession>A0A1B6EYN4</accession>
<comment type="subcellular location">
    <subcellularLocation>
        <location evidence="1">Membrane</location>
    </subcellularLocation>
</comment>
<feature type="non-terminal residue" evidence="7">
    <location>
        <position position="1"/>
    </location>
</feature>
<dbReference type="PANTHER" id="PTHR13193">
    <property type="entry name" value="CGI-140"/>
    <property type="match status" value="1"/>
</dbReference>
<sequence length="140" mass="15994">ICSVQSAPQNLALQVFVYAVAFKFKLITMHTCNHISDTRRIDRQHRFKRSTSNSSPTSDDLTIDYLNLLGLMLSISGLTLKLKWCGWLALYCSSFSFANSHVYQDNKHILISFMLSLSAVFMTYVQNPHPMSLPWATEQQ</sequence>
<reference evidence="7" key="1">
    <citation type="submission" date="2015-11" db="EMBL/GenBank/DDBJ databases">
        <title>De novo transcriptome assembly of four potential Pierce s Disease insect vectors from Arizona vineyards.</title>
        <authorList>
            <person name="Tassone E.E."/>
        </authorList>
    </citation>
    <scope>NUCLEOTIDE SEQUENCE</scope>
</reference>
<keyword evidence="3 6" id="KW-0812">Transmembrane</keyword>
<evidence type="ECO:0000256" key="6">
    <source>
        <dbReference type="SAM" id="Phobius"/>
    </source>
</evidence>
<dbReference type="InterPro" id="IPR005351">
    <property type="entry name" value="ASTER"/>
</dbReference>
<evidence type="ECO:0000256" key="4">
    <source>
        <dbReference type="ARBA" id="ARBA00022989"/>
    </source>
</evidence>
<dbReference type="GO" id="GO:0044183">
    <property type="term" value="F:protein folding chaperone"/>
    <property type="evidence" value="ECO:0007669"/>
    <property type="project" value="InterPro"/>
</dbReference>
<dbReference type="GO" id="GO:0045048">
    <property type="term" value="P:protein insertion into ER membrane"/>
    <property type="evidence" value="ECO:0007669"/>
    <property type="project" value="InterPro"/>
</dbReference>
<protein>
    <submittedName>
        <fullName evidence="7">Uncharacterized protein</fullName>
    </submittedName>
</protein>
<keyword evidence="5 6" id="KW-0472">Membrane</keyword>
<dbReference type="Pfam" id="PF03669">
    <property type="entry name" value="ASTER"/>
    <property type="match status" value="1"/>
</dbReference>
<keyword evidence="4 6" id="KW-1133">Transmembrane helix</keyword>
<organism evidence="7">
    <name type="scientific">Cuerna arida</name>
    <dbReference type="NCBI Taxonomy" id="1464854"/>
    <lineage>
        <taxon>Eukaryota</taxon>
        <taxon>Metazoa</taxon>
        <taxon>Ecdysozoa</taxon>
        <taxon>Arthropoda</taxon>
        <taxon>Hexapoda</taxon>
        <taxon>Insecta</taxon>
        <taxon>Pterygota</taxon>
        <taxon>Neoptera</taxon>
        <taxon>Paraneoptera</taxon>
        <taxon>Hemiptera</taxon>
        <taxon>Auchenorrhyncha</taxon>
        <taxon>Membracoidea</taxon>
        <taxon>Cicadellidae</taxon>
        <taxon>Cicadellinae</taxon>
        <taxon>Proconiini</taxon>
        <taxon>Cuerna</taxon>
    </lineage>
</organism>
<evidence type="ECO:0000256" key="1">
    <source>
        <dbReference type="ARBA" id="ARBA00004370"/>
    </source>
</evidence>
<evidence type="ECO:0000256" key="5">
    <source>
        <dbReference type="ARBA" id="ARBA00023136"/>
    </source>
</evidence>
<dbReference type="PANTHER" id="PTHR13193:SF0">
    <property type="entry name" value="PAT COMPLEX SUBUNIT ASTERIX"/>
    <property type="match status" value="1"/>
</dbReference>
<evidence type="ECO:0000313" key="7">
    <source>
        <dbReference type="EMBL" id="JAS43156.1"/>
    </source>
</evidence>
<evidence type="ECO:0000256" key="3">
    <source>
        <dbReference type="ARBA" id="ARBA00022692"/>
    </source>
</evidence>
<comment type="similarity">
    <text evidence="2">Belongs to the Asterix family.</text>
</comment>
<feature type="transmembrane region" description="Helical" evidence="6">
    <location>
        <begin position="109"/>
        <end position="125"/>
    </location>
</feature>
<dbReference type="AlphaFoldDB" id="A0A1B6EYN4"/>
<evidence type="ECO:0000256" key="2">
    <source>
        <dbReference type="ARBA" id="ARBA00009066"/>
    </source>
</evidence>
<dbReference type="EMBL" id="GECZ01026613">
    <property type="protein sequence ID" value="JAS43156.1"/>
    <property type="molecule type" value="Transcribed_RNA"/>
</dbReference>
<name>A0A1B6EYN4_9HEMI</name>
<proteinExistence type="inferred from homology"/>
<dbReference type="GO" id="GO:0005789">
    <property type="term" value="C:endoplasmic reticulum membrane"/>
    <property type="evidence" value="ECO:0007669"/>
    <property type="project" value="InterPro"/>
</dbReference>
<gene>
    <name evidence="7" type="ORF">g.14303</name>
</gene>